<dbReference type="EMBL" id="LRRQ01000076">
    <property type="protein sequence ID" value="OAM89940.1"/>
    <property type="molecule type" value="Genomic_DNA"/>
</dbReference>
<dbReference type="STRING" id="1184151.AW736_11575"/>
<sequence length="356" mass="39259">MKLRSRLHSGISKAFTLVEVIAVMTIIAIFAGISIMPVLTIIDNSRKRAEAKRLAMIADEIRASFMQEELQFNISALPGEVSRHAADGADAMFTTLFDDHTYAPVDNNAWFAKLAWLRGQRGLSEAEGSDIYGIKTNAWRGRRVLLRGPIEDNQQRYILLSFMFPHGATFALPDPATGYGGDYDAWFNSIYDHKWGAGEINLGVGDATWAAWRGRAQRGQTFFERVACERIVQPRYRISVNNRTGNEIIKVYANMQDGRGPAVDAARTIVAGRSYIVRPGAVISTAEEDPGLGHRVGILAGRRVRVYRVAFSDDFFDDYSSEGLIYSFLLNEEVTVFGQQVRLPDAGGGGAGGGEP</sequence>
<dbReference type="RefSeq" id="WP_334319306.1">
    <property type="nucleotide sequence ID" value="NZ_CP109796.1"/>
</dbReference>
<name>A0A178IJ67_9BACT</name>
<evidence type="ECO:0000313" key="2">
    <source>
        <dbReference type="EMBL" id="OAM89940.1"/>
    </source>
</evidence>
<organism evidence="2 3">
    <name type="scientific">Termitidicoccus mucosus</name>
    <dbReference type="NCBI Taxonomy" id="1184151"/>
    <lineage>
        <taxon>Bacteria</taxon>
        <taxon>Pseudomonadati</taxon>
        <taxon>Verrucomicrobiota</taxon>
        <taxon>Opitutia</taxon>
        <taxon>Opitutales</taxon>
        <taxon>Opitutaceae</taxon>
        <taxon>Termitidicoccus</taxon>
    </lineage>
</organism>
<keyword evidence="1" id="KW-0472">Membrane</keyword>
<feature type="transmembrane region" description="Helical" evidence="1">
    <location>
        <begin position="20"/>
        <end position="42"/>
    </location>
</feature>
<reference evidence="2 3" key="1">
    <citation type="submission" date="2016-01" db="EMBL/GenBank/DDBJ databases">
        <title>High potential of lignocellulose degradation of a new Verrucomicrobia species.</title>
        <authorList>
            <person name="Wang Y."/>
            <person name="Shi Y."/>
            <person name="Qiu Z."/>
            <person name="Liu S."/>
            <person name="Yang H."/>
        </authorList>
    </citation>
    <scope>NUCLEOTIDE SEQUENCE [LARGE SCALE GENOMIC DNA]</scope>
    <source>
        <strain evidence="2 3">TSB47</strain>
    </source>
</reference>
<dbReference type="InterPro" id="IPR012902">
    <property type="entry name" value="N_methyl_site"/>
</dbReference>
<dbReference type="Gene3D" id="3.30.700.10">
    <property type="entry name" value="Glycoprotein, Type 4 Pilin"/>
    <property type="match status" value="1"/>
</dbReference>
<dbReference type="InterPro" id="IPR045584">
    <property type="entry name" value="Pilin-like"/>
</dbReference>
<evidence type="ECO:0000313" key="3">
    <source>
        <dbReference type="Proteomes" id="UP000078486"/>
    </source>
</evidence>
<dbReference type="AlphaFoldDB" id="A0A178IJ67"/>
<dbReference type="Proteomes" id="UP000078486">
    <property type="component" value="Unassembled WGS sequence"/>
</dbReference>
<comment type="caution">
    <text evidence="2">The sequence shown here is derived from an EMBL/GenBank/DDBJ whole genome shotgun (WGS) entry which is preliminary data.</text>
</comment>
<keyword evidence="1" id="KW-0812">Transmembrane</keyword>
<dbReference type="NCBIfam" id="TIGR02532">
    <property type="entry name" value="IV_pilin_GFxxxE"/>
    <property type="match status" value="1"/>
</dbReference>
<proteinExistence type="predicted"/>
<dbReference type="SUPFAM" id="SSF54523">
    <property type="entry name" value="Pili subunits"/>
    <property type="match status" value="1"/>
</dbReference>
<gene>
    <name evidence="2" type="ORF">AW736_11575</name>
</gene>
<protein>
    <submittedName>
        <fullName evidence="2">Uncharacterized protein</fullName>
    </submittedName>
</protein>
<keyword evidence="1" id="KW-1133">Transmembrane helix</keyword>
<evidence type="ECO:0000256" key="1">
    <source>
        <dbReference type="SAM" id="Phobius"/>
    </source>
</evidence>
<accession>A0A178IJ67</accession>
<keyword evidence="3" id="KW-1185">Reference proteome</keyword>